<gene>
    <name evidence="2" type="ORF">TE42_05395</name>
</gene>
<proteinExistence type="predicted"/>
<sequence length="155" mass="17086">MLHPQLPADLETVWPWWRAFFHGVTATAEAGAGPPDGYGCLLFPRRFRCLRSDLKDGLAKLEARQREDNKALNEKLDRLLESRLPATRQPPATGSHDPRQQQQRPSPSGRNPDAAGFWFPPAGIGRRCCPPGQGADNHRQPPETDFAALGGSTRG</sequence>
<accession>A0A0G2HL14</accession>
<comment type="caution">
    <text evidence="2">The sequence shown here is derived from an EMBL/GenBank/DDBJ whole genome shotgun (WGS) entry which is preliminary data.</text>
</comment>
<reference evidence="2 3" key="1">
    <citation type="submission" date="2015-01" db="EMBL/GenBank/DDBJ databases">
        <title>Lifestyle Evolution in Cyanobacterial Symbionts of Sponges.</title>
        <authorList>
            <person name="Burgsdorf I."/>
            <person name="Slaby B.M."/>
            <person name="Handley K.M."/>
            <person name="Haber M."/>
            <person name="Blom J."/>
            <person name="Marshall C.W."/>
            <person name="Gilbert J.A."/>
            <person name="Hentschel U."/>
            <person name="Steindler L."/>
        </authorList>
    </citation>
    <scope>NUCLEOTIDE SEQUENCE [LARGE SCALE GENOMIC DNA]</scope>
    <source>
        <strain evidence="2">SP3</strain>
    </source>
</reference>
<feature type="compositionally biased region" description="Basic and acidic residues" evidence="1">
    <location>
        <begin position="65"/>
        <end position="81"/>
    </location>
</feature>
<dbReference type="AlphaFoldDB" id="A0A0G2HL14"/>
<evidence type="ECO:0000313" key="2">
    <source>
        <dbReference type="EMBL" id="KKZ12199.1"/>
    </source>
</evidence>
<evidence type="ECO:0000256" key="1">
    <source>
        <dbReference type="SAM" id="MobiDB-lite"/>
    </source>
</evidence>
<evidence type="ECO:0000313" key="3">
    <source>
        <dbReference type="Proteomes" id="UP000035067"/>
    </source>
</evidence>
<name>A0A0G2HL14_9SYNE</name>
<dbReference type="Proteomes" id="UP000035067">
    <property type="component" value="Unassembled WGS sequence"/>
</dbReference>
<protein>
    <submittedName>
        <fullName evidence="2">Uncharacterized protein</fullName>
    </submittedName>
</protein>
<feature type="region of interest" description="Disordered" evidence="1">
    <location>
        <begin position="65"/>
        <end position="155"/>
    </location>
</feature>
<dbReference type="PATRIC" id="fig|1604020.3.peg.676"/>
<organism evidence="2 3">
    <name type="scientific">Candidatus Synechococcus spongiarum SP3</name>
    <dbReference type="NCBI Taxonomy" id="1604020"/>
    <lineage>
        <taxon>Bacteria</taxon>
        <taxon>Bacillati</taxon>
        <taxon>Cyanobacteriota</taxon>
        <taxon>Cyanophyceae</taxon>
        <taxon>Synechococcales</taxon>
        <taxon>Synechococcaceae</taxon>
        <taxon>Synechococcus</taxon>
    </lineage>
</organism>
<dbReference type="EMBL" id="JXQG01000026">
    <property type="protein sequence ID" value="KKZ12199.1"/>
    <property type="molecule type" value="Genomic_DNA"/>
</dbReference>